<dbReference type="PANTHER" id="PTHR37012:SF2">
    <property type="entry name" value="BZIP DOMAIN-CONTAINING PROTEIN-RELATED"/>
    <property type="match status" value="1"/>
</dbReference>
<proteinExistence type="predicted"/>
<feature type="region of interest" description="Disordered" evidence="1">
    <location>
        <begin position="444"/>
        <end position="464"/>
    </location>
</feature>
<name>A0ABR3YSS2_9PEZI</name>
<dbReference type="EMBL" id="JAWCUI010000053">
    <property type="protein sequence ID" value="KAL1891428.1"/>
    <property type="molecule type" value="Genomic_DNA"/>
</dbReference>
<dbReference type="Proteomes" id="UP001583186">
    <property type="component" value="Unassembled WGS sequence"/>
</dbReference>
<gene>
    <name evidence="2" type="ORF">Sste5346_007692</name>
</gene>
<feature type="region of interest" description="Disordered" evidence="1">
    <location>
        <begin position="1"/>
        <end position="26"/>
    </location>
</feature>
<dbReference type="Pfam" id="PF11905">
    <property type="entry name" value="DUF3425"/>
    <property type="match status" value="1"/>
</dbReference>
<feature type="region of interest" description="Disordered" evidence="1">
    <location>
        <begin position="273"/>
        <end position="293"/>
    </location>
</feature>
<comment type="caution">
    <text evidence="2">The sequence shown here is derived from an EMBL/GenBank/DDBJ whole genome shotgun (WGS) entry which is preliminary data.</text>
</comment>
<organism evidence="2 3">
    <name type="scientific">Sporothrix stenoceras</name>
    <dbReference type="NCBI Taxonomy" id="5173"/>
    <lineage>
        <taxon>Eukaryota</taxon>
        <taxon>Fungi</taxon>
        <taxon>Dikarya</taxon>
        <taxon>Ascomycota</taxon>
        <taxon>Pezizomycotina</taxon>
        <taxon>Sordariomycetes</taxon>
        <taxon>Sordariomycetidae</taxon>
        <taxon>Ophiostomatales</taxon>
        <taxon>Ophiostomataceae</taxon>
        <taxon>Sporothrix</taxon>
    </lineage>
</organism>
<feature type="region of interest" description="Disordered" evidence="1">
    <location>
        <begin position="78"/>
        <end position="105"/>
    </location>
</feature>
<evidence type="ECO:0000313" key="2">
    <source>
        <dbReference type="EMBL" id="KAL1891428.1"/>
    </source>
</evidence>
<dbReference type="PANTHER" id="PTHR37012">
    <property type="entry name" value="B-ZIP TRANSCRIPTION FACTOR (EUROFUNG)-RELATED"/>
    <property type="match status" value="1"/>
</dbReference>
<dbReference type="InterPro" id="IPR021833">
    <property type="entry name" value="DUF3425"/>
</dbReference>
<evidence type="ECO:0008006" key="4">
    <source>
        <dbReference type="Google" id="ProtNLM"/>
    </source>
</evidence>
<reference evidence="2 3" key="1">
    <citation type="journal article" date="2024" name="IMA Fungus">
        <title>IMA Genome - F19 : A genome assembly and annotation guide to empower mycologists, including annotated draft genome sequences of Ceratocystis pirilliformis, Diaporthe australafricana, Fusarium ophioides, Paecilomyces lecythidis, and Sporothrix stenoceras.</title>
        <authorList>
            <person name="Aylward J."/>
            <person name="Wilson A.M."/>
            <person name="Visagie C.M."/>
            <person name="Spraker J."/>
            <person name="Barnes I."/>
            <person name="Buitendag C."/>
            <person name="Ceriani C."/>
            <person name="Del Mar Angel L."/>
            <person name="du Plessis D."/>
            <person name="Fuchs T."/>
            <person name="Gasser K."/>
            <person name="Kramer D."/>
            <person name="Li W."/>
            <person name="Munsamy K."/>
            <person name="Piso A."/>
            <person name="Price J.L."/>
            <person name="Sonnekus B."/>
            <person name="Thomas C."/>
            <person name="van der Nest A."/>
            <person name="van Dijk A."/>
            <person name="van Heerden A."/>
            <person name="van Vuuren N."/>
            <person name="Yilmaz N."/>
            <person name="Duong T.A."/>
            <person name="van der Merwe N.A."/>
            <person name="Wingfield M.J."/>
            <person name="Wingfield B.D."/>
        </authorList>
    </citation>
    <scope>NUCLEOTIDE SEQUENCE [LARGE SCALE GENOMIC DNA]</scope>
    <source>
        <strain evidence="2 3">CMW 5346</strain>
    </source>
</reference>
<evidence type="ECO:0000256" key="1">
    <source>
        <dbReference type="SAM" id="MobiDB-lite"/>
    </source>
</evidence>
<dbReference type="CDD" id="cd14688">
    <property type="entry name" value="bZIP_YAP"/>
    <property type="match status" value="1"/>
</dbReference>
<accession>A0ABR3YSS2</accession>
<feature type="region of interest" description="Disordered" evidence="1">
    <location>
        <begin position="120"/>
        <end position="148"/>
    </location>
</feature>
<sequence length="625" mass="68358">MEGNDTKSGVADNSTAARARRRVCNLTPSQVEKKRAIDRTNQQHWRQKKRLYIAELEAEVARLKESLDASRAKLRVYEGDNDDDMSAEQGEDPSSSTQDLNGESSVRGISAVPAVPSLPTLLPATSRPNNNAIGSASPGGTDGSAYLSSTVPQVHGRQAAAGTGTSSASSDVSWPLSLIAPNITSRARQAGLLSLQSATQLQLQAQAQAQVQAQAHARLDNGLQLDLFETTPFQLYDNTEIDGHVPVDVDEVFGAQPNYTDFLSALDPDYQRQEQVRHQSQNQQQQQQQQQHNPYYRQNIQRYQALYGATPPSPFLTNLSYMPYYLAGRYSAPRPGMPDWMVLPLNMPVATELDKLFLITSQALVQRYSTNEFSQPMFPTIEGLMSRLSTDNKPRSARNSSGPSSSVMGEELLQALAAASAGGASSILSASALTAAARASAVAASAANPPSPADSSSSGDDESSSVIASRPVLAAVATHVVWKSPLKHLTGRLSFLYKLAIYLRWCLCPTKENYEAIPEFLRPTPLQRRVPHPAWVDMIIWPDVRDSLIRGGDYSAFELLRFVLGNTVSINWPYTEAHTFMECADGKRLALNPIFEAHIRNLDNYSVGYQAAMAFPVLSRYVRVT</sequence>
<protein>
    <recommendedName>
        <fullName evidence="4">BZIP domain-containing protein</fullName>
    </recommendedName>
</protein>
<feature type="compositionally biased region" description="Low complexity" evidence="1">
    <location>
        <begin position="278"/>
        <end position="293"/>
    </location>
</feature>
<feature type="compositionally biased region" description="Acidic residues" evidence="1">
    <location>
        <begin position="79"/>
        <end position="91"/>
    </location>
</feature>
<keyword evidence="3" id="KW-1185">Reference proteome</keyword>
<evidence type="ECO:0000313" key="3">
    <source>
        <dbReference type="Proteomes" id="UP001583186"/>
    </source>
</evidence>
<feature type="compositionally biased region" description="Polar residues" evidence="1">
    <location>
        <begin position="92"/>
        <end position="104"/>
    </location>
</feature>